<accession>A0A433MYN5</accession>
<proteinExistence type="predicted"/>
<evidence type="ECO:0000313" key="1">
    <source>
        <dbReference type="EMBL" id="RUR73389.1"/>
    </source>
</evidence>
<dbReference type="AlphaFoldDB" id="A0A433MYN5"/>
<sequence length="49" mass="5623">MNFDGQCPLQKTVISSIYNNYRNKNGRTIFIAYPSVQNILLLKKYILAG</sequence>
<keyword evidence="2" id="KW-1185">Reference proteome</keyword>
<protein>
    <submittedName>
        <fullName evidence="1">Uncharacterized protein</fullName>
    </submittedName>
</protein>
<evidence type="ECO:0000313" key="2">
    <source>
        <dbReference type="Proteomes" id="UP000268857"/>
    </source>
</evidence>
<reference evidence="1 2" key="1">
    <citation type="journal article" date="2019" name="Genome Biol. Evol.">
        <title>Day and night: Metabolic profiles and evolutionary relationships of six axenic non-marine cyanobacteria.</title>
        <authorList>
            <person name="Will S.E."/>
            <person name="Henke P."/>
            <person name="Boedeker C."/>
            <person name="Huang S."/>
            <person name="Brinkmann H."/>
            <person name="Rohde M."/>
            <person name="Jarek M."/>
            <person name="Friedl T."/>
            <person name="Seufert S."/>
            <person name="Schumacher M."/>
            <person name="Overmann J."/>
            <person name="Neumann-Schaal M."/>
            <person name="Petersen J."/>
        </authorList>
    </citation>
    <scope>NUCLEOTIDE SEQUENCE [LARGE SCALE GENOMIC DNA]</scope>
    <source>
        <strain evidence="1 2">PCC 6912</strain>
    </source>
</reference>
<comment type="caution">
    <text evidence="1">The sequence shown here is derived from an EMBL/GenBank/DDBJ whole genome shotgun (WGS) entry which is preliminary data.</text>
</comment>
<dbReference type="Proteomes" id="UP000268857">
    <property type="component" value="Unassembled WGS sequence"/>
</dbReference>
<gene>
    <name evidence="1" type="ORF">PCC6912_57470</name>
</gene>
<organism evidence="1 2">
    <name type="scientific">Chlorogloeopsis fritschii PCC 6912</name>
    <dbReference type="NCBI Taxonomy" id="211165"/>
    <lineage>
        <taxon>Bacteria</taxon>
        <taxon>Bacillati</taxon>
        <taxon>Cyanobacteriota</taxon>
        <taxon>Cyanophyceae</taxon>
        <taxon>Nostocales</taxon>
        <taxon>Chlorogloeopsidaceae</taxon>
        <taxon>Chlorogloeopsis</taxon>
    </lineage>
</organism>
<dbReference type="EMBL" id="RSCJ01000036">
    <property type="protein sequence ID" value="RUR73389.1"/>
    <property type="molecule type" value="Genomic_DNA"/>
</dbReference>
<name>A0A433MYN5_CHLFR</name>